<dbReference type="InterPro" id="IPR050361">
    <property type="entry name" value="MPP/UQCRC_Complex"/>
</dbReference>
<dbReference type="Proteomes" id="UP001500751">
    <property type="component" value="Unassembled WGS sequence"/>
</dbReference>
<comment type="caution">
    <text evidence="2">The sequence shown here is derived from an EMBL/GenBank/DDBJ whole genome shotgun (WGS) entry which is preliminary data.</text>
</comment>
<protein>
    <recommendedName>
        <fullName evidence="1">Peptidase M16 C-terminal domain-containing protein</fullName>
    </recommendedName>
</protein>
<dbReference type="PANTHER" id="PTHR11851:SF224">
    <property type="entry name" value="PROCESSING PROTEASE"/>
    <property type="match status" value="1"/>
</dbReference>
<gene>
    <name evidence="2" type="ORF">GCM10009839_52180</name>
</gene>
<accession>A0ABP5GAC8</accession>
<name>A0ABP5GAC8_9ACTN</name>
<keyword evidence="3" id="KW-1185">Reference proteome</keyword>
<evidence type="ECO:0000313" key="3">
    <source>
        <dbReference type="Proteomes" id="UP001500751"/>
    </source>
</evidence>
<dbReference type="Pfam" id="PF05193">
    <property type="entry name" value="Peptidase_M16_C"/>
    <property type="match status" value="1"/>
</dbReference>
<dbReference type="SUPFAM" id="SSF63411">
    <property type="entry name" value="LuxS/MPP-like metallohydrolase"/>
    <property type="match status" value="2"/>
</dbReference>
<dbReference type="PANTHER" id="PTHR11851">
    <property type="entry name" value="METALLOPROTEASE"/>
    <property type="match status" value="1"/>
</dbReference>
<dbReference type="Gene3D" id="3.30.830.10">
    <property type="entry name" value="Metalloenzyme, LuxS/M16 peptidase-like"/>
    <property type="match status" value="2"/>
</dbReference>
<feature type="domain" description="Peptidase M16 C-terminal" evidence="1">
    <location>
        <begin position="184"/>
        <end position="359"/>
    </location>
</feature>
<reference evidence="3" key="1">
    <citation type="journal article" date="2019" name="Int. J. Syst. Evol. Microbiol.">
        <title>The Global Catalogue of Microorganisms (GCM) 10K type strain sequencing project: providing services to taxonomists for standard genome sequencing and annotation.</title>
        <authorList>
            <consortium name="The Broad Institute Genomics Platform"/>
            <consortium name="The Broad Institute Genome Sequencing Center for Infectious Disease"/>
            <person name="Wu L."/>
            <person name="Ma J."/>
        </authorList>
    </citation>
    <scope>NUCLEOTIDE SEQUENCE [LARGE SCALE GENOMIC DNA]</scope>
    <source>
        <strain evidence="3">JCM 16014</strain>
    </source>
</reference>
<dbReference type="InterPro" id="IPR011249">
    <property type="entry name" value="Metalloenz_LuxS/M16"/>
</dbReference>
<evidence type="ECO:0000313" key="2">
    <source>
        <dbReference type="EMBL" id="GAA2042816.1"/>
    </source>
</evidence>
<organism evidence="2 3">
    <name type="scientific">Catenulispora yoronensis</name>
    <dbReference type="NCBI Taxonomy" id="450799"/>
    <lineage>
        <taxon>Bacteria</taxon>
        <taxon>Bacillati</taxon>
        <taxon>Actinomycetota</taxon>
        <taxon>Actinomycetes</taxon>
        <taxon>Catenulisporales</taxon>
        <taxon>Catenulisporaceae</taxon>
        <taxon>Catenulispora</taxon>
    </lineage>
</organism>
<dbReference type="InterPro" id="IPR007863">
    <property type="entry name" value="Peptidase_M16_C"/>
</dbReference>
<sequence>MVGVVSARPAVAPPPAWRFPAVRRSALANGLVIETVHLPGRPVAVAVLGLDVPLAAEPPGLDGALLAMAHTFAEGAGHLTSDELVSRLARVGATWFPGSGPDGPRLVVEVPTAGLGTALQLLAVAVAEPRFPADAVRRYATRTAAQLDAYAAGGTQVDVINAMVDPGHRMSRRVEGDADSLRALTSEALLELHSSVVGPDRATLIVVGDLSTVDVPALAERSFSGWAARARLATAHPAPVPRATPRLIVVERPGAEQTRLALGTFGPDRGSPDWPALTVAGHVLGFGATSLINSALRERDGYSYGFDTRLVPLRRGSVFSIAGAIRGDATPDALSGLLDILHRARLEGLDPARCESARKHLVRTMPLMFETPRAVAQSRAGLIGAGLSEDYQDAHIAAVGAVTPIEASEALARAVDPAALTLVVVGDPGHCDPGRLRLAMSEATRSGRSGGNEAAVMKRWR</sequence>
<evidence type="ECO:0000259" key="1">
    <source>
        <dbReference type="Pfam" id="PF05193"/>
    </source>
</evidence>
<dbReference type="EMBL" id="BAAAQN010000034">
    <property type="protein sequence ID" value="GAA2042816.1"/>
    <property type="molecule type" value="Genomic_DNA"/>
</dbReference>
<proteinExistence type="predicted"/>